<sequence length="67" mass="7612">MSDFDKRMEFNIGIDTSDDENEEEGFKLLEVKSNFGNTQNSASKVITDKNDRTEDVVVPKNGFSSKY</sequence>
<accession>A0A914XZT7</accession>
<keyword evidence="1" id="KW-1185">Reference proteome</keyword>
<proteinExistence type="predicted"/>
<reference evidence="2" key="1">
    <citation type="submission" date="2022-11" db="UniProtKB">
        <authorList>
            <consortium name="WormBaseParasite"/>
        </authorList>
    </citation>
    <scope>IDENTIFICATION</scope>
</reference>
<evidence type="ECO:0000313" key="2">
    <source>
        <dbReference type="WBParaSite" id="PSU_v2.g13477.t1"/>
    </source>
</evidence>
<dbReference type="Proteomes" id="UP000887577">
    <property type="component" value="Unplaced"/>
</dbReference>
<dbReference type="AlphaFoldDB" id="A0A914XZT7"/>
<name>A0A914XZT7_9BILA</name>
<protein>
    <submittedName>
        <fullName evidence="2">Uncharacterized protein</fullName>
    </submittedName>
</protein>
<evidence type="ECO:0000313" key="1">
    <source>
        <dbReference type="Proteomes" id="UP000887577"/>
    </source>
</evidence>
<dbReference type="WBParaSite" id="PSU_v2.g13477.t1">
    <property type="protein sequence ID" value="PSU_v2.g13477.t1"/>
    <property type="gene ID" value="PSU_v2.g13477"/>
</dbReference>
<organism evidence="1 2">
    <name type="scientific">Panagrolaimus superbus</name>
    <dbReference type="NCBI Taxonomy" id="310955"/>
    <lineage>
        <taxon>Eukaryota</taxon>
        <taxon>Metazoa</taxon>
        <taxon>Ecdysozoa</taxon>
        <taxon>Nematoda</taxon>
        <taxon>Chromadorea</taxon>
        <taxon>Rhabditida</taxon>
        <taxon>Tylenchina</taxon>
        <taxon>Panagrolaimomorpha</taxon>
        <taxon>Panagrolaimoidea</taxon>
        <taxon>Panagrolaimidae</taxon>
        <taxon>Panagrolaimus</taxon>
    </lineage>
</organism>